<dbReference type="RefSeq" id="WP_337311077.1">
    <property type="nucleotide sequence ID" value="NZ_JAEKNS010000076.1"/>
</dbReference>
<gene>
    <name evidence="2" type="ORF">JF886_07395</name>
</gene>
<dbReference type="Pfam" id="PF02661">
    <property type="entry name" value="Fic"/>
    <property type="match status" value="1"/>
</dbReference>
<sequence>MTADEVIYLELDDVVRLYARIFGIDEKAAENELRDPAALEGALERPRQHATYRSADLASQASILAHGVAQSQSFVDGNKRTALIVMTTFLAINGWDVLLPDAELAQSIIAFAEGADPFDLAEVLRGSLSARD</sequence>
<dbReference type="InterPro" id="IPR003812">
    <property type="entry name" value="Fido"/>
</dbReference>
<dbReference type="EMBL" id="JAEKNS010000076">
    <property type="protein sequence ID" value="MBJ7594674.1"/>
    <property type="molecule type" value="Genomic_DNA"/>
</dbReference>
<protein>
    <submittedName>
        <fullName evidence="2">Type II toxin-antitoxin system death-on-curing family toxin</fullName>
    </submittedName>
</protein>
<dbReference type="PANTHER" id="PTHR39426">
    <property type="entry name" value="HOMOLOGY TO DEATH-ON-CURING PROTEIN OF PHAGE P1"/>
    <property type="match status" value="1"/>
</dbReference>
<feature type="domain" description="Fido" evidence="1">
    <location>
        <begin position="9"/>
        <end position="126"/>
    </location>
</feature>
<comment type="caution">
    <text evidence="2">The sequence shown here is derived from an EMBL/GenBank/DDBJ whole genome shotgun (WGS) entry which is preliminary data.</text>
</comment>
<dbReference type="InterPro" id="IPR053737">
    <property type="entry name" value="Type_II_TA_Toxin"/>
</dbReference>
<dbReference type="Gene3D" id="1.20.120.1870">
    <property type="entry name" value="Fic/DOC protein, Fido domain"/>
    <property type="match status" value="1"/>
</dbReference>
<dbReference type="GO" id="GO:0016301">
    <property type="term" value="F:kinase activity"/>
    <property type="evidence" value="ECO:0007669"/>
    <property type="project" value="InterPro"/>
</dbReference>
<organism evidence="2 3">
    <name type="scientific">Candidatus Aeolococcus gillhamiae</name>
    <dbReference type="NCBI Taxonomy" id="3127015"/>
    <lineage>
        <taxon>Bacteria</taxon>
        <taxon>Bacillati</taxon>
        <taxon>Candidatus Dormiibacterota</taxon>
        <taxon>Candidatus Dormibacteria</taxon>
        <taxon>Candidatus Aeolococcales</taxon>
        <taxon>Candidatus Aeolococcaceae</taxon>
        <taxon>Candidatus Aeolococcus</taxon>
    </lineage>
</organism>
<name>A0A934JWR8_9BACT</name>
<dbReference type="InterPro" id="IPR036597">
    <property type="entry name" value="Fido-like_dom_sf"/>
</dbReference>
<evidence type="ECO:0000313" key="2">
    <source>
        <dbReference type="EMBL" id="MBJ7594674.1"/>
    </source>
</evidence>
<dbReference type="Proteomes" id="UP000606991">
    <property type="component" value="Unassembled WGS sequence"/>
</dbReference>
<evidence type="ECO:0000259" key="1">
    <source>
        <dbReference type="PROSITE" id="PS51459"/>
    </source>
</evidence>
<reference evidence="2 3" key="1">
    <citation type="submission" date="2020-10" db="EMBL/GenBank/DDBJ databases">
        <title>Ca. Dormibacterota MAGs.</title>
        <authorList>
            <person name="Montgomery K."/>
        </authorList>
    </citation>
    <scope>NUCLEOTIDE SEQUENCE [LARGE SCALE GENOMIC DNA]</scope>
    <source>
        <strain evidence="2">SC8812_S17_18</strain>
    </source>
</reference>
<evidence type="ECO:0000313" key="3">
    <source>
        <dbReference type="Proteomes" id="UP000606991"/>
    </source>
</evidence>
<dbReference type="AlphaFoldDB" id="A0A934JWR8"/>
<dbReference type="SUPFAM" id="SSF140931">
    <property type="entry name" value="Fic-like"/>
    <property type="match status" value="1"/>
</dbReference>
<accession>A0A934JWR8</accession>
<proteinExistence type="predicted"/>
<dbReference type="InterPro" id="IPR006440">
    <property type="entry name" value="Doc"/>
</dbReference>
<dbReference type="NCBIfam" id="TIGR01550">
    <property type="entry name" value="DOC_P1"/>
    <property type="match status" value="1"/>
</dbReference>
<dbReference type="PROSITE" id="PS51459">
    <property type="entry name" value="FIDO"/>
    <property type="match status" value="1"/>
</dbReference>
<dbReference type="PANTHER" id="PTHR39426:SF1">
    <property type="entry name" value="HOMOLOGY TO DEATH-ON-CURING PROTEIN OF PHAGE P1"/>
    <property type="match status" value="1"/>
</dbReference>